<gene>
    <name evidence="2" type="ORF">SPIL2461_LOCUS19313</name>
</gene>
<reference evidence="2" key="1">
    <citation type="submission" date="2021-02" db="EMBL/GenBank/DDBJ databases">
        <authorList>
            <person name="Dougan E. K."/>
            <person name="Rhodes N."/>
            <person name="Thang M."/>
            <person name="Chan C."/>
        </authorList>
    </citation>
    <scope>NUCLEOTIDE SEQUENCE</scope>
</reference>
<dbReference type="Proteomes" id="UP000649617">
    <property type="component" value="Unassembled WGS sequence"/>
</dbReference>
<dbReference type="AlphaFoldDB" id="A0A812WRP5"/>
<feature type="compositionally biased region" description="Polar residues" evidence="1">
    <location>
        <begin position="166"/>
        <end position="191"/>
    </location>
</feature>
<feature type="non-terminal residue" evidence="2">
    <location>
        <position position="265"/>
    </location>
</feature>
<keyword evidence="3" id="KW-1185">Reference proteome</keyword>
<comment type="caution">
    <text evidence="2">The sequence shown here is derived from an EMBL/GenBank/DDBJ whole genome shotgun (WGS) entry which is preliminary data.</text>
</comment>
<feature type="region of interest" description="Disordered" evidence="1">
    <location>
        <begin position="1"/>
        <end position="265"/>
    </location>
</feature>
<organism evidence="2 3">
    <name type="scientific">Symbiodinium pilosum</name>
    <name type="common">Dinoflagellate</name>
    <dbReference type="NCBI Taxonomy" id="2952"/>
    <lineage>
        <taxon>Eukaryota</taxon>
        <taxon>Sar</taxon>
        <taxon>Alveolata</taxon>
        <taxon>Dinophyceae</taxon>
        <taxon>Suessiales</taxon>
        <taxon>Symbiodiniaceae</taxon>
        <taxon>Symbiodinium</taxon>
    </lineage>
</organism>
<feature type="non-terminal residue" evidence="2">
    <location>
        <position position="1"/>
    </location>
</feature>
<name>A0A812WRP5_SYMPI</name>
<proteinExistence type="predicted"/>
<dbReference type="EMBL" id="CAJNIZ010044457">
    <property type="protein sequence ID" value="CAE7689826.1"/>
    <property type="molecule type" value="Genomic_DNA"/>
</dbReference>
<evidence type="ECO:0000313" key="3">
    <source>
        <dbReference type="Proteomes" id="UP000649617"/>
    </source>
</evidence>
<evidence type="ECO:0000313" key="2">
    <source>
        <dbReference type="EMBL" id="CAE7689826.1"/>
    </source>
</evidence>
<feature type="compositionally biased region" description="Polar residues" evidence="1">
    <location>
        <begin position="199"/>
        <end position="210"/>
    </location>
</feature>
<sequence>EGPGRLSFRPSGESGIVATGALQEPCDTARVGSESGPPSELENGMTWGTSGRSPPAQSLDVVAPSSQQPVLSDSPVDRRWAGSGTDDGKEEIMREQSTGLRSSVVQRSGPPFQEIKQVDEIQELETDPLPVASDAETWQPPSVAVNASRVPKVTEPDALMQEQVRDTASFQASTLQSTLEHGSSPQPSTTEKAAPTGFESPSLTVNSEPASASPVDCIDSSNQSGQSWAHSTAPQPQSPALAQTPSFKTATGDPPAAEAAHARIE</sequence>
<protein>
    <submittedName>
        <fullName evidence="2">Uncharacterized protein</fullName>
    </submittedName>
</protein>
<feature type="compositionally biased region" description="Polar residues" evidence="1">
    <location>
        <begin position="46"/>
        <end position="56"/>
    </location>
</feature>
<feature type="compositionally biased region" description="Basic and acidic residues" evidence="1">
    <location>
        <begin position="75"/>
        <end position="94"/>
    </location>
</feature>
<feature type="compositionally biased region" description="Polar residues" evidence="1">
    <location>
        <begin position="95"/>
        <end position="106"/>
    </location>
</feature>
<evidence type="ECO:0000256" key="1">
    <source>
        <dbReference type="SAM" id="MobiDB-lite"/>
    </source>
</evidence>
<feature type="compositionally biased region" description="Polar residues" evidence="1">
    <location>
        <begin position="219"/>
        <end position="249"/>
    </location>
</feature>
<accession>A0A812WRP5</accession>